<dbReference type="PIRSF" id="PIRSF005902">
    <property type="entry name" value="DNase_TatD"/>
    <property type="match status" value="1"/>
</dbReference>
<comment type="similarity">
    <text evidence="1">Belongs to the metallo-dependent hydrolases superfamily. TatD-type hydrolase family.</text>
</comment>
<keyword evidence="2" id="KW-0378">Hydrolase</keyword>
<evidence type="ECO:0000256" key="2">
    <source>
        <dbReference type="ARBA" id="ARBA00022801"/>
    </source>
</evidence>
<organism evidence="4 5">
    <name type="scientific">Fluviispira multicolorata</name>
    <dbReference type="NCBI Taxonomy" id="2654512"/>
    <lineage>
        <taxon>Bacteria</taxon>
        <taxon>Pseudomonadati</taxon>
        <taxon>Bdellovibrionota</taxon>
        <taxon>Oligoflexia</taxon>
        <taxon>Silvanigrellales</taxon>
        <taxon>Silvanigrellaceae</taxon>
        <taxon>Fluviispira</taxon>
    </lineage>
</organism>
<dbReference type="PANTHER" id="PTHR46124:SF2">
    <property type="entry name" value="D-AMINOACYL-TRNA DEACYLASE"/>
    <property type="match status" value="1"/>
</dbReference>
<dbReference type="InterPro" id="IPR001130">
    <property type="entry name" value="TatD-like"/>
</dbReference>
<dbReference type="PANTHER" id="PTHR46124">
    <property type="entry name" value="D-AMINOACYL-TRNA DEACYLASE"/>
    <property type="match status" value="1"/>
</dbReference>
<dbReference type="AlphaFoldDB" id="A0A833JDT4"/>
<feature type="binding site" evidence="3">
    <location>
        <position position="186"/>
    </location>
    <ligand>
        <name>a divalent metal cation</name>
        <dbReference type="ChEBI" id="CHEBI:60240"/>
        <label>2</label>
    </ligand>
</feature>
<keyword evidence="5" id="KW-1185">Reference proteome</keyword>
<protein>
    <recommendedName>
        <fullName evidence="6">TatD DNase family protein</fullName>
    </recommendedName>
</protein>
<keyword evidence="3" id="KW-0479">Metal-binding</keyword>
<gene>
    <name evidence="4" type="ORF">GCL57_05160</name>
</gene>
<accession>A0A833JDT4</accession>
<proteinExistence type="inferred from homology"/>
<evidence type="ECO:0000256" key="3">
    <source>
        <dbReference type="PIRSR" id="PIRSR005902-1"/>
    </source>
</evidence>
<reference evidence="4 5" key="1">
    <citation type="submission" date="2019-10" db="EMBL/GenBank/DDBJ databases">
        <title>New genus of Silvanigrellaceae.</title>
        <authorList>
            <person name="Pitt A."/>
            <person name="Hahn M.W."/>
        </authorList>
    </citation>
    <scope>NUCLEOTIDE SEQUENCE [LARGE SCALE GENOMIC DNA]</scope>
    <source>
        <strain evidence="4 5">33A1-SZDP</strain>
    </source>
</reference>
<feature type="binding site" evidence="3">
    <location>
        <position position="262"/>
    </location>
    <ligand>
        <name>a divalent metal cation</name>
        <dbReference type="ChEBI" id="CHEBI:60240"/>
        <label>1</label>
    </ligand>
</feature>
<dbReference type="PROSITE" id="PS01137">
    <property type="entry name" value="TATD_1"/>
    <property type="match status" value="1"/>
</dbReference>
<feature type="binding site" evidence="3">
    <location>
        <position position="138"/>
    </location>
    <ligand>
        <name>a divalent metal cation</name>
        <dbReference type="ChEBI" id="CHEBI:60240"/>
        <label>1</label>
    </ligand>
</feature>
<evidence type="ECO:0000313" key="4">
    <source>
        <dbReference type="EMBL" id="KAB8032038.1"/>
    </source>
</evidence>
<evidence type="ECO:0008006" key="6">
    <source>
        <dbReference type="Google" id="ProtNLM"/>
    </source>
</evidence>
<dbReference type="GO" id="GO:0016788">
    <property type="term" value="F:hydrolase activity, acting on ester bonds"/>
    <property type="evidence" value="ECO:0007669"/>
    <property type="project" value="InterPro"/>
</dbReference>
<evidence type="ECO:0000313" key="5">
    <source>
        <dbReference type="Proteomes" id="UP000442694"/>
    </source>
</evidence>
<evidence type="ECO:0000256" key="1">
    <source>
        <dbReference type="ARBA" id="ARBA00009275"/>
    </source>
</evidence>
<dbReference type="InterPro" id="IPR032466">
    <property type="entry name" value="Metal_Hydrolase"/>
</dbReference>
<dbReference type="GO" id="GO:0046872">
    <property type="term" value="F:metal ion binding"/>
    <property type="evidence" value="ECO:0007669"/>
    <property type="project" value="UniProtKB-KW"/>
</dbReference>
<dbReference type="Gene3D" id="3.20.20.140">
    <property type="entry name" value="Metal-dependent hydrolases"/>
    <property type="match status" value="1"/>
</dbReference>
<sequence length="317" mass="36493">MFAWENFYKINNPYLIDAHFHLNYLTDIKASLSSALNSSVKSGIVAGIWNNDTLENLSFIENPDLHNLIFFKKEKANINLIQENHFVCFLAHGLHPIYVHEKWLNLDGTCNNDLIQTDIKNFKEILYKNINYIWAIGETGFDLSKEILQSEKCKNLTKQDIILLQNIAFEVCVQAAIQYSLPLILHLRGNWNLCLQKIKWAKKSGVKKIMVHCFSGPAEDMKVLSHLSIYCSFGGVPTWKKAIKNRNAFLQCDPNFLMLETDSPDLPPEISDIDKLQKNEPKYLKNIAEILAKYSNTELDYFIKNSNKNILTFLGVF</sequence>
<dbReference type="SUPFAM" id="SSF51556">
    <property type="entry name" value="Metallo-dependent hydrolases"/>
    <property type="match status" value="1"/>
</dbReference>
<feature type="binding site" evidence="3">
    <location>
        <position position="212"/>
    </location>
    <ligand>
        <name>a divalent metal cation</name>
        <dbReference type="ChEBI" id="CHEBI:60240"/>
        <label>2</label>
    </ligand>
</feature>
<dbReference type="InterPro" id="IPR018228">
    <property type="entry name" value="DNase_TatD-rel_CS"/>
</dbReference>
<comment type="caution">
    <text evidence="4">The sequence shown here is derived from an EMBL/GenBank/DDBJ whole genome shotgun (WGS) entry which is preliminary data.</text>
</comment>
<dbReference type="Pfam" id="PF01026">
    <property type="entry name" value="TatD_DNase"/>
    <property type="match status" value="1"/>
</dbReference>
<dbReference type="EMBL" id="WFLN01000005">
    <property type="protein sequence ID" value="KAB8032038.1"/>
    <property type="molecule type" value="Genomic_DNA"/>
</dbReference>
<dbReference type="Proteomes" id="UP000442694">
    <property type="component" value="Unassembled WGS sequence"/>
</dbReference>
<name>A0A833JDT4_9BACT</name>